<evidence type="ECO:0008006" key="8">
    <source>
        <dbReference type="Google" id="ProtNLM"/>
    </source>
</evidence>
<feature type="transmembrane region" description="Helical" evidence="5">
    <location>
        <begin position="300"/>
        <end position="319"/>
    </location>
</feature>
<dbReference type="GO" id="GO:0030514">
    <property type="term" value="P:negative regulation of BMP signaling pathway"/>
    <property type="evidence" value="ECO:0007669"/>
    <property type="project" value="TreeGrafter"/>
</dbReference>
<organism evidence="6 7">
    <name type="scientific">Hymenolepis diminuta</name>
    <name type="common">Rat tapeworm</name>
    <dbReference type="NCBI Taxonomy" id="6216"/>
    <lineage>
        <taxon>Eukaryota</taxon>
        <taxon>Metazoa</taxon>
        <taxon>Spiralia</taxon>
        <taxon>Lophotrochozoa</taxon>
        <taxon>Platyhelminthes</taxon>
        <taxon>Cestoda</taxon>
        <taxon>Eucestoda</taxon>
        <taxon>Cyclophyllidea</taxon>
        <taxon>Hymenolepididae</taxon>
        <taxon>Hymenolepis</taxon>
    </lineage>
</organism>
<protein>
    <recommendedName>
        <fullName evidence="8">Integral membrane protein GPR155</fullName>
    </recommendedName>
</protein>
<name>A0A564Y890_HYMDI</name>
<evidence type="ECO:0000256" key="5">
    <source>
        <dbReference type="SAM" id="Phobius"/>
    </source>
</evidence>
<evidence type="ECO:0000256" key="2">
    <source>
        <dbReference type="ARBA" id="ARBA00022692"/>
    </source>
</evidence>
<feature type="transmembrane region" description="Helical" evidence="5">
    <location>
        <begin position="401"/>
        <end position="421"/>
    </location>
</feature>
<dbReference type="InterPro" id="IPR051832">
    <property type="entry name" value="mTOR-Rac_regulators"/>
</dbReference>
<feature type="transmembrane region" description="Helical" evidence="5">
    <location>
        <begin position="77"/>
        <end position="100"/>
    </location>
</feature>
<dbReference type="InterPro" id="IPR004776">
    <property type="entry name" value="Mem_transp_PIN-like"/>
</dbReference>
<comment type="subcellular location">
    <subcellularLocation>
        <location evidence="1">Membrane</location>
        <topology evidence="1">Multi-pass membrane protein</topology>
    </subcellularLocation>
</comment>
<feature type="transmembrane region" description="Helical" evidence="5">
    <location>
        <begin position="653"/>
        <end position="676"/>
    </location>
</feature>
<accession>A0A564Y890</accession>
<sequence>MKSATENLELNNAMFQAMVPVLIQCFGLILLGFVAGMLKLLTHSQAKGLGIYVTSFALPAIFFKVMVSIEFSNVDWYLILSVSLGKAIAFFCTMAIVLIFSLGKSLGAAGIMAIFVSQSNDVALAYPILQLLYPELAHYIYLFAPTQLVLLNPFGYFALEWHRTREKLALSSVLTQQTLQPSQRSSITTFRKIFKVARFVASNPLFFMTVLGVIFNFILKHKLPDMLHGFFSDLGASFNATALFYLGFSMVGKVKRIAKRGIYILVFILIAKVILSPFITREVTKLLTAHQPRNISLAKSNFAFLYAAAPTAPPVFLFASKFGVIPEVISAGLVIGTFLYAPIMFILGGMATLVDVDPRFYDNTLERAAVYFSWASVLCCTWVLSVLLVTKKACRMPYRFLLCLIVSVMVFCTTLAIGSIWEPISWNTTPVATWGEYVQFVIFFIACTASRLWTAFLSIAVLYQVHYKRSLPKCVQFIFYALGMLIPIVVTSILILSSGSASTRDVNPAFHYGKAQQICSTIVLCICLSVSLISLVCTFQLNASFYHNETIINAVGDERRPLISPQPETGWDSPATLTDSSVNPNVDTSLSPLQLPSLVDVNLHSTSPYSDDDIRHRENIPSNPNRIEQINTSAVHSPSPIVHSVATESFHQFFILNILLLISMLFGICICIWRLARETEAGVFIAVEFLDQAFNFGQGILIFSVFGFDTDLIISPLINCISTMGYWVSTNFSWPSLPMASRLRVEEVEQFVAIQLPLCMQQICVTVCLSGHTLESVFYFRDFHQWVSQKSAAEGRHHLREDTASLLLALTTRNLIRRLTGNSEAIRGAERLEVGDSAVSNSSAASSPQLSRLSELDEAPVLYQYLGSP</sequence>
<feature type="transmembrane region" description="Helical" evidence="5">
    <location>
        <begin position="139"/>
        <end position="159"/>
    </location>
</feature>
<dbReference type="Pfam" id="PF03547">
    <property type="entry name" value="Mem_trans"/>
    <property type="match status" value="1"/>
</dbReference>
<proteinExistence type="predicted"/>
<dbReference type="PANTHER" id="PTHR22829">
    <property type="entry name" value="DEP DOMAIN PROTEIN"/>
    <property type="match status" value="1"/>
</dbReference>
<dbReference type="EMBL" id="CABIJS010000111">
    <property type="protein sequence ID" value="VUZ43169.1"/>
    <property type="molecule type" value="Genomic_DNA"/>
</dbReference>
<evidence type="ECO:0000256" key="1">
    <source>
        <dbReference type="ARBA" id="ARBA00004141"/>
    </source>
</evidence>
<feature type="transmembrane region" description="Helical" evidence="5">
    <location>
        <begin position="477"/>
        <end position="495"/>
    </location>
</feature>
<dbReference type="PANTHER" id="PTHR22829:SF5">
    <property type="entry name" value="INTEGRAL MEMBRANE PROTEIN GPR155"/>
    <property type="match status" value="1"/>
</dbReference>
<reference evidence="6 7" key="1">
    <citation type="submission" date="2019-07" db="EMBL/GenBank/DDBJ databases">
        <authorList>
            <person name="Jastrzebski P J."/>
            <person name="Paukszto L."/>
            <person name="Jastrzebski P J."/>
        </authorList>
    </citation>
    <scope>NUCLEOTIDE SEQUENCE [LARGE SCALE GENOMIC DNA]</scope>
    <source>
        <strain evidence="6 7">WMS-il1</strain>
    </source>
</reference>
<feature type="transmembrane region" description="Helical" evidence="5">
    <location>
        <begin position="331"/>
        <end position="351"/>
    </location>
</feature>
<keyword evidence="4 5" id="KW-0472">Membrane</keyword>
<feature type="transmembrane region" description="Helical" evidence="5">
    <location>
        <begin position="441"/>
        <end position="465"/>
    </location>
</feature>
<keyword evidence="3 5" id="KW-1133">Transmembrane helix</keyword>
<feature type="transmembrane region" description="Helical" evidence="5">
    <location>
        <begin position="196"/>
        <end position="218"/>
    </location>
</feature>
<evidence type="ECO:0000256" key="4">
    <source>
        <dbReference type="ARBA" id="ARBA00023136"/>
    </source>
</evidence>
<feature type="transmembrane region" description="Helical" evidence="5">
    <location>
        <begin position="260"/>
        <end position="280"/>
    </location>
</feature>
<dbReference type="GO" id="GO:0055085">
    <property type="term" value="P:transmembrane transport"/>
    <property type="evidence" value="ECO:0007669"/>
    <property type="project" value="InterPro"/>
</dbReference>
<feature type="transmembrane region" description="Helical" evidence="5">
    <location>
        <begin position="50"/>
        <end position="71"/>
    </location>
</feature>
<evidence type="ECO:0000313" key="6">
    <source>
        <dbReference type="EMBL" id="VUZ43169.1"/>
    </source>
</evidence>
<keyword evidence="7" id="KW-1185">Reference proteome</keyword>
<feature type="transmembrane region" description="Helical" evidence="5">
    <location>
        <begin position="371"/>
        <end position="389"/>
    </location>
</feature>
<dbReference type="AlphaFoldDB" id="A0A564Y890"/>
<feature type="transmembrane region" description="Helical" evidence="5">
    <location>
        <begin position="515"/>
        <end position="539"/>
    </location>
</feature>
<gene>
    <name evidence="6" type="ORF">WMSIL1_LOCUS3589</name>
</gene>
<dbReference type="GO" id="GO:0016020">
    <property type="term" value="C:membrane"/>
    <property type="evidence" value="ECO:0007669"/>
    <property type="project" value="UniProtKB-SubCell"/>
</dbReference>
<keyword evidence="2 5" id="KW-0812">Transmembrane</keyword>
<evidence type="ECO:0000313" key="7">
    <source>
        <dbReference type="Proteomes" id="UP000321570"/>
    </source>
</evidence>
<feature type="transmembrane region" description="Helical" evidence="5">
    <location>
        <begin position="112"/>
        <end position="133"/>
    </location>
</feature>
<feature type="transmembrane region" description="Helical" evidence="5">
    <location>
        <begin position="696"/>
        <end position="714"/>
    </location>
</feature>
<dbReference type="Proteomes" id="UP000321570">
    <property type="component" value="Unassembled WGS sequence"/>
</dbReference>
<evidence type="ECO:0000256" key="3">
    <source>
        <dbReference type="ARBA" id="ARBA00022989"/>
    </source>
</evidence>
<feature type="transmembrane region" description="Helical" evidence="5">
    <location>
        <begin position="17"/>
        <end position="38"/>
    </location>
</feature>
<feature type="transmembrane region" description="Helical" evidence="5">
    <location>
        <begin position="230"/>
        <end position="248"/>
    </location>
</feature>